<dbReference type="EMBL" id="CTRP01000012">
    <property type="protein sequence ID" value="CQR73444.1"/>
    <property type="molecule type" value="Genomic_DNA"/>
</dbReference>
<protein>
    <submittedName>
        <fullName evidence="1">Uncharacterized protein</fullName>
    </submittedName>
</protein>
<gene>
    <name evidence="1" type="ORF">SpAn4DRAFT_2676</name>
</gene>
<organism evidence="1 2">
    <name type="scientific">Sporomusa ovata</name>
    <dbReference type="NCBI Taxonomy" id="2378"/>
    <lineage>
        <taxon>Bacteria</taxon>
        <taxon>Bacillati</taxon>
        <taxon>Bacillota</taxon>
        <taxon>Negativicutes</taxon>
        <taxon>Selenomonadales</taxon>
        <taxon>Sporomusaceae</taxon>
        <taxon>Sporomusa</taxon>
    </lineage>
</organism>
<keyword evidence="2" id="KW-1185">Reference proteome</keyword>
<proteinExistence type="predicted"/>
<reference evidence="2" key="1">
    <citation type="submission" date="2015-03" db="EMBL/GenBank/DDBJ databases">
        <authorList>
            <person name="Nijsse Bart"/>
        </authorList>
    </citation>
    <scope>NUCLEOTIDE SEQUENCE [LARGE SCALE GENOMIC DNA]</scope>
</reference>
<name>A0A0U1L3F8_9FIRM</name>
<dbReference type="AlphaFoldDB" id="A0A0U1L3F8"/>
<dbReference type="RefSeq" id="WP_021168218.1">
    <property type="nucleotide sequence ID" value="NZ_CTRP01000012.1"/>
</dbReference>
<accession>A0A0U1L3F8</accession>
<dbReference type="Proteomes" id="UP000049855">
    <property type="component" value="Unassembled WGS sequence"/>
</dbReference>
<evidence type="ECO:0000313" key="1">
    <source>
        <dbReference type="EMBL" id="CQR73444.1"/>
    </source>
</evidence>
<sequence>MFFSMVFEQGYGISNIFDAAYGVSSSYNEIRFRIMESFEQGYVYVCNQYADQCVNRKHTTLAPFPDLQTFLNSGGIYIDPTFRPETIRVVSRVHIINDAQKRYAKRYFSAVVPLVGFGYFDSVEALFMAIKCYGTKVYNNLEVQEYWSLEDARYQSFRKYKWHIQRMVGYLVCDINFPADLPVNDFYFLNNQVREILPPFFIA</sequence>
<evidence type="ECO:0000313" key="2">
    <source>
        <dbReference type="Proteomes" id="UP000049855"/>
    </source>
</evidence>